<evidence type="ECO:0000256" key="1">
    <source>
        <dbReference type="ARBA" id="ARBA00010062"/>
    </source>
</evidence>
<comment type="similarity">
    <text evidence="1">Belongs to the leucine-binding protein family.</text>
</comment>
<protein>
    <recommendedName>
        <fullName evidence="3">Leucine-binding protein domain-containing protein</fullName>
    </recommendedName>
</protein>
<dbReference type="PANTHER" id="PTHR47235">
    <property type="entry name" value="BLR6548 PROTEIN"/>
    <property type="match status" value="1"/>
</dbReference>
<dbReference type="SUPFAM" id="SSF53822">
    <property type="entry name" value="Periplasmic binding protein-like I"/>
    <property type="match status" value="1"/>
</dbReference>
<comment type="caution">
    <text evidence="4">The sequence shown here is derived from an EMBL/GenBank/DDBJ whole genome shotgun (WGS) entry which is preliminary data.</text>
</comment>
<keyword evidence="5" id="KW-1185">Reference proteome</keyword>
<reference evidence="5" key="1">
    <citation type="journal article" date="2019" name="Int. J. Syst. Evol. Microbiol.">
        <title>The Global Catalogue of Microorganisms (GCM) 10K type strain sequencing project: providing services to taxonomists for standard genome sequencing and annotation.</title>
        <authorList>
            <consortium name="The Broad Institute Genomics Platform"/>
            <consortium name="The Broad Institute Genome Sequencing Center for Infectious Disease"/>
            <person name="Wu L."/>
            <person name="Ma J."/>
        </authorList>
    </citation>
    <scope>NUCLEOTIDE SEQUENCE [LARGE SCALE GENOMIC DNA]</scope>
    <source>
        <strain evidence="5">JCM 16703</strain>
    </source>
</reference>
<dbReference type="InterPro" id="IPR028082">
    <property type="entry name" value="Peripla_BP_I"/>
</dbReference>
<name>A0ABP7Y232_9ACTN</name>
<organism evidence="4 5">
    <name type="scientific">Nocardioides fonticola</name>
    <dbReference type="NCBI Taxonomy" id="450363"/>
    <lineage>
        <taxon>Bacteria</taxon>
        <taxon>Bacillati</taxon>
        <taxon>Actinomycetota</taxon>
        <taxon>Actinomycetes</taxon>
        <taxon>Propionibacteriales</taxon>
        <taxon>Nocardioidaceae</taxon>
        <taxon>Nocardioides</taxon>
    </lineage>
</organism>
<dbReference type="EMBL" id="BAAAZH010000035">
    <property type="protein sequence ID" value="GAA4129277.1"/>
    <property type="molecule type" value="Genomic_DNA"/>
</dbReference>
<keyword evidence="2" id="KW-0732">Signal</keyword>
<dbReference type="PANTHER" id="PTHR47235:SF1">
    <property type="entry name" value="BLR6548 PROTEIN"/>
    <property type="match status" value="1"/>
</dbReference>
<evidence type="ECO:0000259" key="3">
    <source>
        <dbReference type="Pfam" id="PF13458"/>
    </source>
</evidence>
<feature type="domain" description="Leucine-binding protein" evidence="3">
    <location>
        <begin position="11"/>
        <end position="352"/>
    </location>
</feature>
<sequence>MANQTGITADTITIANISDISGPVPGVFQSAQDATNAFAAFVNASGGVCGRKLDVLQLDSRADSGANQVAYARACDEAFAAVGSMSVFDQGARTAGECGLPDIHALTVSPEAFECDTCFGAAAINPHLQIGAMAKYVLQRYGDAAQKAAVLYVNVNGVADAAKALGEAWKKAGVGIQYVQAIDVAEFNYAPYVQKLKDEGIKIVHYIGPYQFTVRLQQAMQQQQYTPTAFIQDQTIYDQKYVDEAGDVGNGTVVYGSTDLFTNKANAEMQRYLAWLQQVRPGAEPTPYGVYSWSAGRLFVDLVSKLGGRLTRASLVAALRQVSQWTGHGLTAAQDVGGKRTGECIKVIQLNDGVWKQISPGDFYCAPSIPIG</sequence>
<dbReference type="InterPro" id="IPR028081">
    <property type="entry name" value="Leu-bd"/>
</dbReference>
<evidence type="ECO:0000313" key="5">
    <source>
        <dbReference type="Proteomes" id="UP001501495"/>
    </source>
</evidence>
<evidence type="ECO:0000313" key="4">
    <source>
        <dbReference type="EMBL" id="GAA4129277.1"/>
    </source>
</evidence>
<proteinExistence type="inferred from homology"/>
<evidence type="ECO:0000256" key="2">
    <source>
        <dbReference type="ARBA" id="ARBA00022729"/>
    </source>
</evidence>
<dbReference type="Gene3D" id="3.40.50.2300">
    <property type="match status" value="2"/>
</dbReference>
<accession>A0ABP7Y232</accession>
<dbReference type="Pfam" id="PF13458">
    <property type="entry name" value="Peripla_BP_6"/>
    <property type="match status" value="1"/>
</dbReference>
<dbReference type="Proteomes" id="UP001501495">
    <property type="component" value="Unassembled WGS sequence"/>
</dbReference>
<gene>
    <name evidence="4" type="ORF">GCM10022215_41620</name>
</gene>